<evidence type="ECO:0000313" key="1">
    <source>
        <dbReference type="EMBL" id="ABE87592.1"/>
    </source>
</evidence>
<dbReference type="AlphaFoldDB" id="Q1RU90"/>
<proteinExistence type="predicted"/>
<protein>
    <submittedName>
        <fullName evidence="1">Uncharacterized protein</fullName>
    </submittedName>
</protein>
<sequence length="86" mass="9920">MCKRLHTKPALKVPAHRLNEYYLLEYQGDSSSAVCSHIFREGNWCEDGLAALGHDMQDTLWFTLLPPSLGADFSRDRNEMPNYRSF</sequence>
<reference evidence="1" key="1">
    <citation type="submission" date="2006-03" db="EMBL/GenBank/DDBJ databases">
        <authorList>
            <person name="Lin S."/>
            <person name="Dixon R."/>
            <person name="May G."/>
            <person name="Sumner L."/>
            <person name="Gonzales B."/>
            <person name="Cook D."/>
            <person name="Kim D."/>
            <person name="Young N."/>
            <person name="Cannon S."/>
            <person name="Roe B.A."/>
        </authorList>
    </citation>
    <scope>NUCLEOTIDE SEQUENCE</scope>
</reference>
<dbReference type="EMBL" id="AC153123">
    <property type="protein sequence ID" value="ABE87592.1"/>
    <property type="molecule type" value="Genomic_DNA"/>
</dbReference>
<gene>
    <name evidence="1" type="ORF">MtrDRAFT_AC153123g20v2</name>
</gene>
<reference evidence="1" key="2">
    <citation type="submission" date="2007-04" db="EMBL/GenBank/DDBJ databases">
        <authorList>
            <consortium name="The International Medicago Genome Annotation Group"/>
        </authorList>
    </citation>
    <scope>NUCLEOTIDE SEQUENCE</scope>
</reference>
<accession>Q1RU90</accession>
<organism evidence="1">
    <name type="scientific">Medicago truncatula</name>
    <name type="common">Barrel medic</name>
    <name type="synonym">Medicago tribuloides</name>
    <dbReference type="NCBI Taxonomy" id="3880"/>
    <lineage>
        <taxon>Eukaryota</taxon>
        <taxon>Viridiplantae</taxon>
        <taxon>Streptophyta</taxon>
        <taxon>Embryophyta</taxon>
        <taxon>Tracheophyta</taxon>
        <taxon>Spermatophyta</taxon>
        <taxon>Magnoliopsida</taxon>
        <taxon>eudicotyledons</taxon>
        <taxon>Gunneridae</taxon>
        <taxon>Pentapetalae</taxon>
        <taxon>rosids</taxon>
        <taxon>fabids</taxon>
        <taxon>Fabales</taxon>
        <taxon>Fabaceae</taxon>
        <taxon>Papilionoideae</taxon>
        <taxon>50 kb inversion clade</taxon>
        <taxon>NPAAA clade</taxon>
        <taxon>Hologalegina</taxon>
        <taxon>IRL clade</taxon>
        <taxon>Trifolieae</taxon>
        <taxon>Medicago</taxon>
    </lineage>
</organism>
<name>Q1RU90_MEDTR</name>